<evidence type="ECO:0000256" key="8">
    <source>
        <dbReference type="PROSITE-ProRule" id="PRU00169"/>
    </source>
</evidence>
<evidence type="ECO:0000256" key="2">
    <source>
        <dbReference type="ARBA" id="ARBA00022490"/>
    </source>
</evidence>
<keyword evidence="2" id="KW-0963">Cytoplasm</keyword>
<keyword evidence="4" id="KW-0902">Two-component regulatory system</keyword>
<dbReference type="PROSITE" id="PS51755">
    <property type="entry name" value="OMPR_PHOB"/>
    <property type="match status" value="1"/>
</dbReference>
<keyword evidence="3" id="KW-0597">Phosphoprotein</keyword>
<evidence type="ECO:0000256" key="6">
    <source>
        <dbReference type="ARBA" id="ARBA00023125"/>
    </source>
</evidence>
<dbReference type="SUPFAM" id="SSF46894">
    <property type="entry name" value="C-terminal effector domain of the bipartite response regulators"/>
    <property type="match status" value="1"/>
</dbReference>
<dbReference type="CDD" id="cd00383">
    <property type="entry name" value="trans_reg_C"/>
    <property type="match status" value="1"/>
</dbReference>
<evidence type="ECO:0000256" key="9">
    <source>
        <dbReference type="PROSITE-ProRule" id="PRU01091"/>
    </source>
</evidence>
<dbReference type="SUPFAM" id="SSF52172">
    <property type="entry name" value="CheY-like"/>
    <property type="match status" value="1"/>
</dbReference>
<evidence type="ECO:0000256" key="1">
    <source>
        <dbReference type="ARBA" id="ARBA00004496"/>
    </source>
</evidence>
<dbReference type="SMART" id="SM00862">
    <property type="entry name" value="Trans_reg_C"/>
    <property type="match status" value="1"/>
</dbReference>
<feature type="domain" description="Response regulatory" evidence="10">
    <location>
        <begin position="2"/>
        <end position="115"/>
    </location>
</feature>
<comment type="subcellular location">
    <subcellularLocation>
        <location evidence="1">Cytoplasm</location>
    </subcellularLocation>
</comment>
<dbReference type="PROSITE" id="PS50110">
    <property type="entry name" value="RESPONSE_REGULATORY"/>
    <property type="match status" value="1"/>
</dbReference>
<reference evidence="12" key="1">
    <citation type="submission" date="2022-10" db="EMBL/GenBank/DDBJ databases">
        <title>Catenovulum adriacola sp. nov. isolated in the Harbour of Susak.</title>
        <authorList>
            <person name="Schoch T."/>
            <person name="Reich S.J."/>
            <person name="Stoeferle S."/>
            <person name="Flaiz M."/>
            <person name="Kazda M."/>
            <person name="Riedel C.U."/>
            <person name="Duerre P."/>
        </authorList>
    </citation>
    <scope>NUCLEOTIDE SEQUENCE</scope>
    <source>
        <strain evidence="12">TS8</strain>
    </source>
</reference>
<evidence type="ECO:0000313" key="13">
    <source>
        <dbReference type="Proteomes" id="UP001163726"/>
    </source>
</evidence>
<evidence type="ECO:0000256" key="3">
    <source>
        <dbReference type="ARBA" id="ARBA00022553"/>
    </source>
</evidence>
<dbReference type="InterPro" id="IPR001867">
    <property type="entry name" value="OmpR/PhoB-type_DNA-bd"/>
</dbReference>
<evidence type="ECO:0000256" key="7">
    <source>
        <dbReference type="ARBA" id="ARBA00023163"/>
    </source>
</evidence>
<dbReference type="Proteomes" id="UP001163726">
    <property type="component" value="Chromosome"/>
</dbReference>
<feature type="DNA-binding region" description="OmpR/PhoB-type" evidence="9">
    <location>
        <begin position="126"/>
        <end position="224"/>
    </location>
</feature>
<dbReference type="InterPro" id="IPR011006">
    <property type="entry name" value="CheY-like_superfamily"/>
</dbReference>
<dbReference type="Pfam" id="PF00486">
    <property type="entry name" value="Trans_reg_C"/>
    <property type="match status" value="1"/>
</dbReference>
<feature type="domain" description="OmpR/PhoB-type" evidence="11">
    <location>
        <begin position="126"/>
        <end position="224"/>
    </location>
</feature>
<gene>
    <name evidence="12" type="ORF">OLW01_08275</name>
</gene>
<evidence type="ECO:0000259" key="11">
    <source>
        <dbReference type="PROSITE" id="PS51755"/>
    </source>
</evidence>
<accession>A0ABY7APW6</accession>
<evidence type="ECO:0000313" key="12">
    <source>
        <dbReference type="EMBL" id="WAJ71602.1"/>
    </source>
</evidence>
<organism evidence="12 13">
    <name type="scientific">Catenovulum adriaticum</name>
    <dbReference type="NCBI Taxonomy" id="2984846"/>
    <lineage>
        <taxon>Bacteria</taxon>
        <taxon>Pseudomonadati</taxon>
        <taxon>Pseudomonadota</taxon>
        <taxon>Gammaproteobacteria</taxon>
        <taxon>Alteromonadales</taxon>
        <taxon>Alteromonadaceae</taxon>
        <taxon>Catenovulum</taxon>
    </lineage>
</organism>
<protein>
    <submittedName>
        <fullName evidence="12">Response regulator transcription factor</fullName>
    </submittedName>
</protein>
<dbReference type="PANTHER" id="PTHR48111">
    <property type="entry name" value="REGULATOR OF RPOS"/>
    <property type="match status" value="1"/>
</dbReference>
<sequence length="224" mass="25185">MHVLIMESDSQFNGELTEVIKKRGNKVTSCSDMTSGFASALAQPFELILIGLAGLIASDISKLKSIPKNYETPIMVFSVSNSLDNRIASFKHGADDYLLKPANLTEVLLRIDVVLRRYTKPSVNESSVISIDQLSLFKSTQSVVFAESELHITPIQFRLLWQLLQNRHQVLSKAFLYQVVLGRPFSTDDRSLDMHLSRIRKKLVAKGMSPERLTTVHGKGYRFS</sequence>
<keyword evidence="13" id="KW-1185">Reference proteome</keyword>
<dbReference type="InterPro" id="IPR039420">
    <property type="entry name" value="WalR-like"/>
</dbReference>
<evidence type="ECO:0000256" key="5">
    <source>
        <dbReference type="ARBA" id="ARBA00023015"/>
    </source>
</evidence>
<dbReference type="PANTHER" id="PTHR48111:SF39">
    <property type="entry name" value="TRANSCRIPTIONAL REGULATORY PROTEIN CPXR"/>
    <property type="match status" value="1"/>
</dbReference>
<dbReference type="InterPro" id="IPR036388">
    <property type="entry name" value="WH-like_DNA-bd_sf"/>
</dbReference>
<keyword evidence="6 9" id="KW-0238">DNA-binding</keyword>
<evidence type="ECO:0000259" key="10">
    <source>
        <dbReference type="PROSITE" id="PS50110"/>
    </source>
</evidence>
<dbReference type="InterPro" id="IPR001789">
    <property type="entry name" value="Sig_transdc_resp-reg_receiver"/>
</dbReference>
<keyword evidence="5" id="KW-0805">Transcription regulation</keyword>
<dbReference type="SMART" id="SM00448">
    <property type="entry name" value="REC"/>
    <property type="match status" value="1"/>
</dbReference>
<dbReference type="EMBL" id="CP109965">
    <property type="protein sequence ID" value="WAJ71602.1"/>
    <property type="molecule type" value="Genomic_DNA"/>
</dbReference>
<dbReference type="Gene3D" id="3.40.50.2300">
    <property type="match status" value="1"/>
</dbReference>
<evidence type="ECO:0000256" key="4">
    <source>
        <dbReference type="ARBA" id="ARBA00023012"/>
    </source>
</evidence>
<proteinExistence type="predicted"/>
<dbReference type="Pfam" id="PF00072">
    <property type="entry name" value="Response_reg"/>
    <property type="match status" value="1"/>
</dbReference>
<comment type="caution">
    <text evidence="8">Lacks conserved residue(s) required for the propagation of feature annotation.</text>
</comment>
<name>A0ABY7APW6_9ALTE</name>
<dbReference type="Gene3D" id="1.10.10.10">
    <property type="entry name" value="Winged helix-like DNA-binding domain superfamily/Winged helix DNA-binding domain"/>
    <property type="match status" value="1"/>
</dbReference>
<dbReference type="InterPro" id="IPR016032">
    <property type="entry name" value="Sig_transdc_resp-reg_C-effctor"/>
</dbReference>
<keyword evidence="7" id="KW-0804">Transcription</keyword>
<dbReference type="RefSeq" id="WP_268076191.1">
    <property type="nucleotide sequence ID" value="NZ_CP109965.1"/>
</dbReference>